<dbReference type="Pfam" id="PF01980">
    <property type="entry name" value="TrmO_N"/>
    <property type="match status" value="1"/>
</dbReference>
<dbReference type="InterPro" id="IPR041369">
    <property type="entry name" value="TrmO_C"/>
</dbReference>
<name>A0A8A4TJ33_SULCO</name>
<dbReference type="Gene3D" id="2.40.30.70">
    <property type="entry name" value="YaeB-like"/>
    <property type="match status" value="1"/>
</dbReference>
<dbReference type="SUPFAM" id="SSF118196">
    <property type="entry name" value="YaeB-like"/>
    <property type="match status" value="1"/>
</dbReference>
<dbReference type="Gene3D" id="3.30.2310.10">
    <property type="entry name" value="YaeB-like"/>
    <property type="match status" value="1"/>
</dbReference>
<keyword evidence="5" id="KW-1185">Reference proteome</keyword>
<dbReference type="AlphaFoldDB" id="A0A8A4TJ33"/>
<dbReference type="NCBIfam" id="TIGR00104">
    <property type="entry name" value="tRNA_TsaA"/>
    <property type="match status" value="1"/>
</dbReference>
<evidence type="ECO:0000256" key="2">
    <source>
        <dbReference type="ARBA" id="ARBA00033753"/>
    </source>
</evidence>
<dbReference type="PROSITE" id="PS51668">
    <property type="entry name" value="TSAA_2"/>
    <property type="match status" value="1"/>
</dbReference>
<dbReference type="PANTHER" id="PTHR12818">
    <property type="entry name" value="TRNA (ADENINE(37)-N6)-METHYLTRANSFERASE"/>
    <property type="match status" value="1"/>
</dbReference>
<evidence type="ECO:0000313" key="4">
    <source>
        <dbReference type="EMBL" id="QTD49162.1"/>
    </source>
</evidence>
<proteinExistence type="inferred from homology"/>
<reference evidence="4" key="1">
    <citation type="submission" date="2021-03" db="EMBL/GenBank/DDBJ databases">
        <title>Acanthopleuribacteraceae sp. M133.</title>
        <authorList>
            <person name="Wang G."/>
        </authorList>
    </citation>
    <scope>NUCLEOTIDE SEQUENCE</scope>
    <source>
        <strain evidence="4">M133</strain>
    </source>
</reference>
<dbReference type="InterPro" id="IPR036414">
    <property type="entry name" value="YaeB_N_sf"/>
</dbReference>
<dbReference type="Pfam" id="PF18389">
    <property type="entry name" value="TrmO_C"/>
    <property type="match status" value="1"/>
</dbReference>
<dbReference type="EMBL" id="CP071793">
    <property type="protein sequence ID" value="QTD49162.1"/>
    <property type="molecule type" value="Genomic_DNA"/>
</dbReference>
<evidence type="ECO:0000259" key="3">
    <source>
        <dbReference type="PROSITE" id="PS51668"/>
    </source>
</evidence>
<dbReference type="CDD" id="cd09281">
    <property type="entry name" value="UPF0066"/>
    <property type="match status" value="1"/>
</dbReference>
<dbReference type="RefSeq" id="WP_237378803.1">
    <property type="nucleotide sequence ID" value="NZ_CP071793.1"/>
</dbReference>
<comment type="similarity">
    <text evidence="2">Belongs to the tRNA methyltransferase O family.</text>
</comment>
<gene>
    <name evidence="4" type="primary">tsaA</name>
    <name evidence="4" type="ORF">J3U87_26550</name>
</gene>
<dbReference type="KEGG" id="scor:J3U87_26550"/>
<dbReference type="InterPro" id="IPR040372">
    <property type="entry name" value="YaeB-like"/>
</dbReference>
<organism evidence="4 5">
    <name type="scientific">Sulfidibacter corallicola</name>
    <dbReference type="NCBI Taxonomy" id="2818388"/>
    <lineage>
        <taxon>Bacteria</taxon>
        <taxon>Pseudomonadati</taxon>
        <taxon>Acidobacteriota</taxon>
        <taxon>Holophagae</taxon>
        <taxon>Acanthopleuribacterales</taxon>
        <taxon>Acanthopleuribacteraceae</taxon>
        <taxon>Sulfidibacter</taxon>
    </lineage>
</organism>
<sequence length="246" mass="27794">MLWQPIGVVHSCFREKFGIPRQPGLAPHARAWIEMDPPYDDPDAFRGLEAFSHLWVAWVFHQNKATRWSPLVRPPRLGGNAKKGVFATRSPYRPNPLGLSVVELVDIQQEAGSVRLLIRGADMVDGTPVIDIKPYIPYADALPEALADFAAEPPRPRLRVTFSEHALDQLRHIDGDSYPDLDRLIVDVLAGDPRPAYRAKEADGEFAMRLYQWDVKWRIEGDRVEVLALEPMPHRTPERGKVGDSP</sequence>
<feature type="domain" description="TsaA-like" evidence="3">
    <location>
        <begin position="3"/>
        <end position="144"/>
    </location>
</feature>
<evidence type="ECO:0000313" key="5">
    <source>
        <dbReference type="Proteomes" id="UP000663929"/>
    </source>
</evidence>
<keyword evidence="1" id="KW-0949">S-adenosyl-L-methionine</keyword>
<dbReference type="PANTHER" id="PTHR12818:SF0">
    <property type="entry name" value="TRNA (ADENINE(37)-N6)-METHYLTRANSFERASE"/>
    <property type="match status" value="1"/>
</dbReference>
<protein>
    <submittedName>
        <fullName evidence="4">tRNA (N6-threonylcarbamoyladenosine(37)-N6)-methyltransferase TrmO</fullName>
    </submittedName>
</protein>
<evidence type="ECO:0000256" key="1">
    <source>
        <dbReference type="ARBA" id="ARBA00022691"/>
    </source>
</evidence>
<accession>A0A8A4TJ33</accession>
<dbReference type="InterPro" id="IPR023368">
    <property type="entry name" value="UPF0066_cons_site"/>
</dbReference>
<dbReference type="PROSITE" id="PS01318">
    <property type="entry name" value="TSAA_1"/>
    <property type="match status" value="1"/>
</dbReference>
<dbReference type="Proteomes" id="UP000663929">
    <property type="component" value="Chromosome"/>
</dbReference>
<dbReference type="InterPro" id="IPR023370">
    <property type="entry name" value="TrmO-like_N"/>
</dbReference>
<dbReference type="InterPro" id="IPR036413">
    <property type="entry name" value="YaeB-like_sf"/>
</dbReference>